<organism evidence="1 2">
    <name type="scientific">Aquimarina mytili</name>
    <dbReference type="NCBI Taxonomy" id="874423"/>
    <lineage>
        <taxon>Bacteria</taxon>
        <taxon>Pseudomonadati</taxon>
        <taxon>Bacteroidota</taxon>
        <taxon>Flavobacteriia</taxon>
        <taxon>Flavobacteriales</taxon>
        <taxon>Flavobacteriaceae</taxon>
        <taxon>Aquimarina</taxon>
    </lineage>
</organism>
<gene>
    <name evidence="1" type="ORF">JJQ60_05200</name>
</gene>
<proteinExistence type="predicted"/>
<protein>
    <submittedName>
        <fullName evidence="1">Uncharacterized protein</fullName>
    </submittedName>
</protein>
<dbReference type="Proteomes" id="UP000651057">
    <property type="component" value="Unassembled WGS sequence"/>
</dbReference>
<accession>A0A937D7A7</accession>
<reference evidence="1" key="1">
    <citation type="submission" date="2021-01" db="EMBL/GenBank/DDBJ databases">
        <authorList>
            <person name="Zhong Y.L."/>
        </authorList>
    </citation>
    <scope>NUCLEOTIDE SEQUENCE</scope>
    <source>
        <strain evidence="1">KCTC 23302</strain>
    </source>
</reference>
<dbReference type="EMBL" id="JAERQJ010000002">
    <property type="protein sequence ID" value="MBL0682900.1"/>
    <property type="molecule type" value="Genomic_DNA"/>
</dbReference>
<name>A0A937D7A7_9FLAO</name>
<evidence type="ECO:0000313" key="1">
    <source>
        <dbReference type="EMBL" id="MBL0682900.1"/>
    </source>
</evidence>
<dbReference type="RefSeq" id="WP_201917401.1">
    <property type="nucleotide sequence ID" value="NZ_JAERQJ010000002.1"/>
</dbReference>
<evidence type="ECO:0000313" key="2">
    <source>
        <dbReference type="Proteomes" id="UP000651057"/>
    </source>
</evidence>
<dbReference type="AlphaFoldDB" id="A0A937D7A7"/>
<comment type="caution">
    <text evidence="1">The sequence shown here is derived from an EMBL/GenBank/DDBJ whole genome shotgun (WGS) entry which is preliminary data.</text>
</comment>
<keyword evidence="2" id="KW-1185">Reference proteome</keyword>
<sequence>METHFTSGKRKKQGLKPLITRVLLKWASNYIKSMSKALYPPGSEEVKSKNDRHRVFYK</sequence>